<name>A0A1I2PUA8_9CORY</name>
<dbReference type="Gene3D" id="1.10.3720.10">
    <property type="entry name" value="MetI-like"/>
    <property type="match status" value="1"/>
</dbReference>
<evidence type="ECO:0000256" key="3">
    <source>
        <dbReference type="ARBA" id="ARBA00022448"/>
    </source>
</evidence>
<dbReference type="InterPro" id="IPR000515">
    <property type="entry name" value="MetI-like"/>
</dbReference>
<dbReference type="Pfam" id="PF00528">
    <property type="entry name" value="BPD_transp_1"/>
    <property type="match status" value="1"/>
</dbReference>
<dbReference type="GO" id="GO:0005886">
    <property type="term" value="C:plasma membrane"/>
    <property type="evidence" value="ECO:0007669"/>
    <property type="project" value="UniProtKB-SubCell"/>
</dbReference>
<keyword evidence="7 8" id="KW-0472">Membrane</keyword>
<evidence type="ECO:0000313" key="10">
    <source>
        <dbReference type="EMBL" id="SFG18963.1"/>
    </source>
</evidence>
<evidence type="ECO:0000256" key="8">
    <source>
        <dbReference type="RuleBase" id="RU363032"/>
    </source>
</evidence>
<evidence type="ECO:0000256" key="2">
    <source>
        <dbReference type="ARBA" id="ARBA00007069"/>
    </source>
</evidence>
<feature type="domain" description="ABC transmembrane type-1" evidence="9">
    <location>
        <begin position="63"/>
        <end position="258"/>
    </location>
</feature>
<keyword evidence="11" id="KW-1185">Reference proteome</keyword>
<accession>A0A1I2PUA8</accession>
<dbReference type="SUPFAM" id="SSF161098">
    <property type="entry name" value="MetI-like"/>
    <property type="match status" value="1"/>
</dbReference>
<feature type="transmembrane region" description="Helical" evidence="8">
    <location>
        <begin position="186"/>
        <end position="207"/>
    </location>
</feature>
<keyword evidence="3 8" id="KW-0813">Transport</keyword>
<keyword evidence="5 8" id="KW-0812">Transmembrane</keyword>
<dbReference type="InterPro" id="IPR051789">
    <property type="entry name" value="Bact_Polyamine_Transport"/>
</dbReference>
<dbReference type="RefSeq" id="WP_092283512.1">
    <property type="nucleotide sequence ID" value="NZ_FOPJ01000001.1"/>
</dbReference>
<evidence type="ECO:0000256" key="5">
    <source>
        <dbReference type="ARBA" id="ARBA00022692"/>
    </source>
</evidence>
<dbReference type="InterPro" id="IPR035906">
    <property type="entry name" value="MetI-like_sf"/>
</dbReference>
<proteinExistence type="inferred from homology"/>
<feature type="transmembrane region" description="Helical" evidence="8">
    <location>
        <begin position="63"/>
        <end position="90"/>
    </location>
</feature>
<gene>
    <name evidence="10" type="ORF">SAMN05660282_00206</name>
</gene>
<evidence type="ECO:0000256" key="4">
    <source>
        <dbReference type="ARBA" id="ARBA00022475"/>
    </source>
</evidence>
<dbReference type="Proteomes" id="UP000199065">
    <property type="component" value="Unassembled WGS sequence"/>
</dbReference>
<evidence type="ECO:0000256" key="6">
    <source>
        <dbReference type="ARBA" id="ARBA00022989"/>
    </source>
</evidence>
<evidence type="ECO:0000259" key="9">
    <source>
        <dbReference type="PROSITE" id="PS50928"/>
    </source>
</evidence>
<dbReference type="GO" id="GO:0055085">
    <property type="term" value="P:transmembrane transport"/>
    <property type="evidence" value="ECO:0007669"/>
    <property type="project" value="InterPro"/>
</dbReference>
<dbReference type="PANTHER" id="PTHR43848:SF2">
    <property type="entry name" value="PUTRESCINE TRANSPORT SYSTEM PERMEASE PROTEIN POTI"/>
    <property type="match status" value="1"/>
</dbReference>
<comment type="similarity">
    <text evidence="2">Belongs to the binding-protein-dependent transport system permease family. CysTW subfamily.</text>
</comment>
<evidence type="ECO:0000256" key="1">
    <source>
        <dbReference type="ARBA" id="ARBA00004651"/>
    </source>
</evidence>
<keyword evidence="6 8" id="KW-1133">Transmembrane helix</keyword>
<reference evidence="10 11" key="1">
    <citation type="submission" date="2016-10" db="EMBL/GenBank/DDBJ databases">
        <authorList>
            <person name="de Groot N.N."/>
        </authorList>
    </citation>
    <scope>NUCLEOTIDE SEQUENCE [LARGE SCALE GENOMIC DNA]</scope>
    <source>
        <strain>J11</strain>
        <strain evidence="11">PG 39</strain>
    </source>
</reference>
<comment type="subcellular location">
    <subcellularLocation>
        <location evidence="1 8">Cell membrane</location>
        <topology evidence="1 8">Multi-pass membrane protein</topology>
    </subcellularLocation>
</comment>
<feature type="transmembrane region" description="Helical" evidence="8">
    <location>
        <begin position="240"/>
        <end position="262"/>
    </location>
</feature>
<feature type="transmembrane region" description="Helical" evidence="8">
    <location>
        <begin position="102"/>
        <end position="123"/>
    </location>
</feature>
<organism evidence="10 11">
    <name type="scientific">Corynebacterium spheniscorum</name>
    <dbReference type="NCBI Taxonomy" id="185761"/>
    <lineage>
        <taxon>Bacteria</taxon>
        <taxon>Bacillati</taxon>
        <taxon>Actinomycetota</taxon>
        <taxon>Actinomycetes</taxon>
        <taxon>Mycobacteriales</taxon>
        <taxon>Corynebacteriaceae</taxon>
        <taxon>Corynebacterium</taxon>
    </lineage>
</organism>
<dbReference type="EMBL" id="FOPJ01000001">
    <property type="protein sequence ID" value="SFG18963.1"/>
    <property type="molecule type" value="Genomic_DNA"/>
</dbReference>
<feature type="transmembrane region" description="Helical" evidence="8">
    <location>
        <begin position="12"/>
        <end position="33"/>
    </location>
</feature>
<dbReference type="PANTHER" id="PTHR43848">
    <property type="entry name" value="PUTRESCINE TRANSPORT SYSTEM PERMEASE PROTEIN POTI"/>
    <property type="match status" value="1"/>
</dbReference>
<dbReference type="AlphaFoldDB" id="A0A1I2PUA8"/>
<feature type="transmembrane region" description="Helical" evidence="8">
    <location>
        <begin position="138"/>
        <end position="157"/>
    </location>
</feature>
<dbReference type="PROSITE" id="PS50928">
    <property type="entry name" value="ABC_TM1"/>
    <property type="match status" value="1"/>
</dbReference>
<evidence type="ECO:0000256" key="7">
    <source>
        <dbReference type="ARBA" id="ARBA00023136"/>
    </source>
</evidence>
<evidence type="ECO:0000313" key="11">
    <source>
        <dbReference type="Proteomes" id="UP000199065"/>
    </source>
</evidence>
<dbReference type="STRING" id="185761.SAMN05660282_00206"/>
<protein>
    <submittedName>
        <fullName evidence="10">Spermidine/putrescine transport system permease protein</fullName>
    </submittedName>
</protein>
<keyword evidence="4" id="KW-1003">Cell membrane</keyword>
<dbReference type="CDD" id="cd06261">
    <property type="entry name" value="TM_PBP2"/>
    <property type="match status" value="1"/>
</dbReference>
<dbReference type="OrthoDB" id="9810794at2"/>
<sequence>MKSSLSDWLLRLWSLVVFIFLFAPIAVIVVYSFNSGRVLAHWEGFGFQAYIQASNNTIIKHSVVVSLEVALCSALLSTFLGTLGGIALALRQRGWAMALSTLLALTMITPEIVDGIAFLPWFVTLGVDVGITPLNKGLLRLTLAHTMFSLAVVTFIVRARMAGVDRRLNEAAADLGAHPWQVFRDITLPIAAPGIVAGALMAFTLSLDNTILSSFVQQPGYTPWPVYIFAAVKVALRSEIAAMSTVMLILTLIAIALVGFVLRRAGTSMIDTLTKH</sequence>